<dbReference type="GO" id="GO:0016020">
    <property type="term" value="C:membrane"/>
    <property type="evidence" value="ECO:0000318"/>
    <property type="project" value="GO_Central"/>
</dbReference>
<dbReference type="EnsemblMetazoa" id="HelroT186036">
    <property type="protein sequence ID" value="HelroP186036"/>
    <property type="gene ID" value="HelroG186036"/>
</dbReference>
<comment type="subcellular location">
    <subcellularLocation>
        <location evidence="1">Membrane</location>
        <topology evidence="1">Multi-pass membrane protein</topology>
    </subcellularLocation>
</comment>
<feature type="transmembrane region" description="Helical" evidence="8">
    <location>
        <begin position="451"/>
        <end position="473"/>
    </location>
</feature>
<feature type="transmembrane region" description="Helical" evidence="8">
    <location>
        <begin position="169"/>
        <end position="188"/>
    </location>
</feature>
<keyword evidence="6 8" id="KW-1133">Transmembrane helix</keyword>
<reference evidence="11" key="3">
    <citation type="submission" date="2015-06" db="UniProtKB">
        <authorList>
            <consortium name="EnsemblMetazoa"/>
        </authorList>
    </citation>
    <scope>IDENTIFICATION</scope>
</reference>
<dbReference type="InParanoid" id="T1FNK6"/>
<keyword evidence="4" id="KW-0106">Calcium</keyword>
<evidence type="ECO:0000259" key="9">
    <source>
        <dbReference type="Pfam" id="PF01699"/>
    </source>
</evidence>
<evidence type="ECO:0000256" key="7">
    <source>
        <dbReference type="ARBA" id="ARBA00023136"/>
    </source>
</evidence>
<keyword evidence="3" id="KW-0050">Antiport</keyword>
<dbReference type="GO" id="GO:0006812">
    <property type="term" value="P:monoatomic cation transport"/>
    <property type="evidence" value="ECO:0000318"/>
    <property type="project" value="GO_Central"/>
</dbReference>
<evidence type="ECO:0000256" key="4">
    <source>
        <dbReference type="ARBA" id="ARBA00022568"/>
    </source>
</evidence>
<keyword evidence="4" id="KW-0109">Calcium transport</keyword>
<evidence type="ECO:0000256" key="6">
    <source>
        <dbReference type="ARBA" id="ARBA00022989"/>
    </source>
</evidence>
<dbReference type="FunCoup" id="T1FNK6">
    <property type="interactions" value="41"/>
</dbReference>
<dbReference type="OrthoDB" id="407410at2759"/>
<evidence type="ECO:0000313" key="10">
    <source>
        <dbReference type="EMBL" id="ESN94087.1"/>
    </source>
</evidence>
<dbReference type="Pfam" id="PF01699">
    <property type="entry name" value="Na_Ca_ex"/>
    <property type="match status" value="2"/>
</dbReference>
<evidence type="ECO:0000256" key="2">
    <source>
        <dbReference type="ARBA" id="ARBA00022448"/>
    </source>
</evidence>
<feature type="transmembrane region" description="Helical" evidence="8">
    <location>
        <begin position="395"/>
        <end position="416"/>
    </location>
</feature>
<feature type="transmembrane region" description="Helical" evidence="8">
    <location>
        <begin position="194"/>
        <end position="213"/>
    </location>
</feature>
<keyword evidence="4" id="KW-0406">Ion transport</keyword>
<reference evidence="12" key="1">
    <citation type="submission" date="2012-12" db="EMBL/GenBank/DDBJ databases">
        <authorList>
            <person name="Hellsten U."/>
            <person name="Grimwood J."/>
            <person name="Chapman J.A."/>
            <person name="Shapiro H."/>
            <person name="Aerts A."/>
            <person name="Otillar R.P."/>
            <person name="Terry A.Y."/>
            <person name="Boore J.L."/>
            <person name="Simakov O."/>
            <person name="Marletaz F."/>
            <person name="Cho S.-J."/>
            <person name="Edsinger-Gonzales E."/>
            <person name="Havlak P."/>
            <person name="Kuo D.-H."/>
            <person name="Larsson T."/>
            <person name="Lv J."/>
            <person name="Arendt D."/>
            <person name="Savage R."/>
            <person name="Osoegawa K."/>
            <person name="de Jong P."/>
            <person name="Lindberg D.R."/>
            <person name="Seaver E.C."/>
            <person name="Weisblat D.A."/>
            <person name="Putnam N.H."/>
            <person name="Grigoriev I.V."/>
            <person name="Rokhsar D.S."/>
        </authorList>
    </citation>
    <scope>NUCLEOTIDE SEQUENCE</scope>
</reference>
<evidence type="ECO:0000256" key="3">
    <source>
        <dbReference type="ARBA" id="ARBA00022449"/>
    </source>
</evidence>
<dbReference type="Proteomes" id="UP000015101">
    <property type="component" value="Unassembled WGS sequence"/>
</dbReference>
<keyword evidence="5 8" id="KW-0812">Transmembrane</keyword>
<evidence type="ECO:0000256" key="5">
    <source>
        <dbReference type="ARBA" id="ARBA00022692"/>
    </source>
</evidence>
<evidence type="ECO:0000256" key="8">
    <source>
        <dbReference type="SAM" id="Phobius"/>
    </source>
</evidence>
<dbReference type="GO" id="GO:0006874">
    <property type="term" value="P:intracellular calcium ion homeostasis"/>
    <property type="evidence" value="ECO:0000318"/>
    <property type="project" value="GO_Central"/>
</dbReference>
<dbReference type="InterPro" id="IPR004837">
    <property type="entry name" value="NaCa_Exmemb"/>
</dbReference>
<dbReference type="PANTHER" id="PTHR12266">
    <property type="entry name" value="NA+/CA2+ K+ INDEPENDENT EXCHANGER"/>
    <property type="match status" value="1"/>
</dbReference>
<dbReference type="GO" id="GO:0005432">
    <property type="term" value="F:calcium:sodium antiporter activity"/>
    <property type="evidence" value="ECO:0000318"/>
    <property type="project" value="GO_Central"/>
</dbReference>
<feature type="transmembrane region" description="Helical" evidence="8">
    <location>
        <begin position="56"/>
        <end position="79"/>
    </location>
</feature>
<gene>
    <name evidence="11" type="primary">20210403</name>
    <name evidence="10" type="ORF">HELRODRAFT_186036</name>
</gene>
<evidence type="ECO:0000313" key="12">
    <source>
        <dbReference type="Proteomes" id="UP000015101"/>
    </source>
</evidence>
<proteinExistence type="predicted"/>
<dbReference type="AlphaFoldDB" id="T1FNK6"/>
<keyword evidence="7 8" id="KW-0472">Membrane</keyword>
<feature type="transmembrane region" description="Helical" evidence="8">
    <location>
        <begin position="428"/>
        <end position="445"/>
    </location>
</feature>
<feature type="transmembrane region" description="Helical" evidence="8">
    <location>
        <begin position="537"/>
        <end position="556"/>
    </location>
</feature>
<feature type="transmembrane region" description="Helical" evidence="8">
    <location>
        <begin position="494"/>
        <end position="517"/>
    </location>
</feature>
<feature type="transmembrane region" description="Helical" evidence="8">
    <location>
        <begin position="132"/>
        <end position="157"/>
    </location>
</feature>
<dbReference type="HOGENOM" id="CLU_004979_3_1_1"/>
<dbReference type="RefSeq" id="XP_009027824.1">
    <property type="nucleotide sequence ID" value="XM_009029576.1"/>
</dbReference>
<dbReference type="STRING" id="6412.T1FNK6"/>
<feature type="domain" description="Sodium/calcium exchanger membrane region" evidence="9">
    <location>
        <begin position="65"/>
        <end position="208"/>
    </location>
</feature>
<sequence>MSSFMITEANATYCSNIHNVNSSYQCSFARQTADCHIEEGIIEYTLFLYCLLPSNFLSVSVILLVIWLLFLFVALAVAASDFFCPSLIVIAKVLHMSDNIAGITLLAFGNGAPDVFSAIAAVQNMKHGDNSLLFGALLGAGVFLTTVVVGAIGISCPFKSMERPFLRDVSFYIATTFFTFFVCFMKSINTYEAGAFLAGYAFYVAVVLIGRFINKRYLRRGYQTLPGVDSADSPSSMSAERQDFINSDNFRSSSAASLVANNNLPQSGIYTEQLPEEYSNDTDSQVVIVEDEDLPFMPAARLAVFSDSSEPIRFLYAISPIDIVQWHNSGLFSRIYAIIKMPALFAFKLTVPVVDKSNPLHNWNKPLNMLHCITSLVFGVFATNYQFALKSINEVFPVYLIFLIAGLLLASVMFFTSSSSVPPKYHSVLAFVGFIVAVLWIKAIANEIVNLLQSVGIVLNISNAILGLTLLAWGNSIGDFISDVSMARRGYPRAGFSACYGGPLFNTLLGIGIPFIYVTATSPTRAVEVQFEPIHMVLFAALAVSLVSAIIFIPLNKFYVNRCYGIFLIALYVVFIVIAILVEQRVIKF</sequence>
<name>T1FNK6_HELRO</name>
<accession>T1FNK6</accession>
<keyword evidence="12" id="KW-1185">Reference proteome</keyword>
<protein>
    <recommendedName>
        <fullName evidence="9">Sodium/calcium exchanger membrane region domain-containing protein</fullName>
    </recommendedName>
</protein>
<feature type="transmembrane region" description="Helical" evidence="8">
    <location>
        <begin position="563"/>
        <end position="582"/>
    </location>
</feature>
<dbReference type="OMA" id="VKQPIDM"/>
<feature type="transmembrane region" description="Helical" evidence="8">
    <location>
        <begin position="369"/>
        <end position="389"/>
    </location>
</feature>
<dbReference type="InterPro" id="IPR044880">
    <property type="entry name" value="NCX_ion-bd_dom_sf"/>
</dbReference>
<feature type="domain" description="Sodium/calcium exchanger membrane region" evidence="9">
    <location>
        <begin position="430"/>
        <end position="580"/>
    </location>
</feature>
<evidence type="ECO:0000256" key="1">
    <source>
        <dbReference type="ARBA" id="ARBA00004141"/>
    </source>
</evidence>
<dbReference type="EMBL" id="AMQM01007134">
    <property type="status" value="NOT_ANNOTATED_CDS"/>
    <property type="molecule type" value="Genomic_DNA"/>
</dbReference>
<dbReference type="KEGG" id="hro:HELRODRAFT_186036"/>
<dbReference type="PANTHER" id="PTHR12266:SF0">
    <property type="entry name" value="MITOCHONDRIAL SODIUM_CALCIUM EXCHANGER PROTEIN"/>
    <property type="match status" value="1"/>
</dbReference>
<dbReference type="EMBL" id="KB097572">
    <property type="protein sequence ID" value="ESN94087.1"/>
    <property type="molecule type" value="Genomic_DNA"/>
</dbReference>
<dbReference type="GeneID" id="20210403"/>
<evidence type="ECO:0000313" key="11">
    <source>
        <dbReference type="EnsemblMetazoa" id="HelroP186036"/>
    </source>
</evidence>
<feature type="transmembrane region" description="Helical" evidence="8">
    <location>
        <begin position="100"/>
        <end position="120"/>
    </location>
</feature>
<dbReference type="CTD" id="20210403"/>
<dbReference type="eggNOG" id="KOG2399">
    <property type="taxonomic scope" value="Eukaryota"/>
</dbReference>
<reference evidence="10 12" key="2">
    <citation type="journal article" date="2013" name="Nature">
        <title>Insights into bilaterian evolution from three spiralian genomes.</title>
        <authorList>
            <person name="Simakov O."/>
            <person name="Marletaz F."/>
            <person name="Cho S.J."/>
            <person name="Edsinger-Gonzales E."/>
            <person name="Havlak P."/>
            <person name="Hellsten U."/>
            <person name="Kuo D.H."/>
            <person name="Larsson T."/>
            <person name="Lv J."/>
            <person name="Arendt D."/>
            <person name="Savage R."/>
            <person name="Osoegawa K."/>
            <person name="de Jong P."/>
            <person name="Grimwood J."/>
            <person name="Chapman J.A."/>
            <person name="Shapiro H."/>
            <person name="Aerts A."/>
            <person name="Otillar R.P."/>
            <person name="Terry A.Y."/>
            <person name="Boore J.L."/>
            <person name="Grigoriev I.V."/>
            <person name="Lindberg D.R."/>
            <person name="Seaver E.C."/>
            <person name="Weisblat D.A."/>
            <person name="Putnam N.H."/>
            <person name="Rokhsar D.S."/>
        </authorList>
    </citation>
    <scope>NUCLEOTIDE SEQUENCE</scope>
</reference>
<dbReference type="InterPro" id="IPR051359">
    <property type="entry name" value="CaCA_antiporter"/>
</dbReference>
<dbReference type="Gene3D" id="1.20.1420.30">
    <property type="entry name" value="NCX, central ion-binding region"/>
    <property type="match status" value="2"/>
</dbReference>
<organism evidence="11 12">
    <name type="scientific">Helobdella robusta</name>
    <name type="common">Californian leech</name>
    <dbReference type="NCBI Taxonomy" id="6412"/>
    <lineage>
        <taxon>Eukaryota</taxon>
        <taxon>Metazoa</taxon>
        <taxon>Spiralia</taxon>
        <taxon>Lophotrochozoa</taxon>
        <taxon>Annelida</taxon>
        <taxon>Clitellata</taxon>
        <taxon>Hirudinea</taxon>
        <taxon>Rhynchobdellida</taxon>
        <taxon>Glossiphoniidae</taxon>
        <taxon>Helobdella</taxon>
    </lineage>
</organism>
<keyword evidence="2" id="KW-0813">Transport</keyword>